<dbReference type="PRINTS" id="PR00834">
    <property type="entry name" value="PROTEASES2C"/>
</dbReference>
<feature type="chain" id="PRO_5042871256" evidence="4">
    <location>
        <begin position="28"/>
        <end position="530"/>
    </location>
</feature>
<dbReference type="InterPro" id="IPR001940">
    <property type="entry name" value="Peptidase_S1C"/>
</dbReference>
<dbReference type="SUPFAM" id="SSF50494">
    <property type="entry name" value="Trypsin-like serine proteases"/>
    <property type="match status" value="1"/>
</dbReference>
<feature type="signal peptide" evidence="4">
    <location>
        <begin position="1"/>
        <end position="27"/>
    </location>
</feature>
<comment type="caution">
    <text evidence="5">The sequence shown here is derived from an EMBL/GenBank/DDBJ whole genome shotgun (WGS) entry which is preliminary data.</text>
</comment>
<proteinExistence type="inferred from homology"/>
<evidence type="ECO:0000256" key="1">
    <source>
        <dbReference type="ARBA" id="ARBA00010541"/>
    </source>
</evidence>
<dbReference type="PROSITE" id="PS51257">
    <property type="entry name" value="PROKAR_LIPOPROTEIN"/>
    <property type="match status" value="1"/>
</dbReference>
<evidence type="ECO:0000313" key="6">
    <source>
        <dbReference type="Proteomes" id="UP000235162"/>
    </source>
</evidence>
<name>A0AAP8MDZ4_9GAMM</name>
<dbReference type="Gene3D" id="2.40.10.10">
    <property type="entry name" value="Trypsin-like serine proteases"/>
    <property type="match status" value="2"/>
</dbReference>
<reference evidence="5 6" key="1">
    <citation type="submission" date="2018-01" db="EMBL/GenBank/DDBJ databases">
        <title>The draft genome sequence of Halioglobus japonicus S1-36.</title>
        <authorList>
            <person name="Du Z.-J."/>
            <person name="Shi M.-J."/>
        </authorList>
    </citation>
    <scope>NUCLEOTIDE SEQUENCE [LARGE SCALE GENOMIC DNA]</scope>
    <source>
        <strain evidence="5 6">S1-36</strain>
    </source>
</reference>
<evidence type="ECO:0000256" key="2">
    <source>
        <dbReference type="ARBA" id="ARBA00022670"/>
    </source>
</evidence>
<keyword evidence="3" id="KW-0378">Hydrolase</keyword>
<dbReference type="EMBL" id="PKUR01000002">
    <property type="protein sequence ID" value="PLW86030.1"/>
    <property type="molecule type" value="Genomic_DNA"/>
</dbReference>
<dbReference type="Proteomes" id="UP000235162">
    <property type="component" value="Unassembled WGS sequence"/>
</dbReference>
<dbReference type="PANTHER" id="PTHR43343">
    <property type="entry name" value="PEPTIDASE S12"/>
    <property type="match status" value="1"/>
</dbReference>
<dbReference type="InterPro" id="IPR051201">
    <property type="entry name" value="Chloro_Bact_Ser_Proteases"/>
</dbReference>
<dbReference type="GO" id="GO:0004252">
    <property type="term" value="F:serine-type endopeptidase activity"/>
    <property type="evidence" value="ECO:0007669"/>
    <property type="project" value="InterPro"/>
</dbReference>
<dbReference type="InterPro" id="IPR043504">
    <property type="entry name" value="Peptidase_S1_PA_chymotrypsin"/>
</dbReference>
<evidence type="ECO:0000313" key="5">
    <source>
        <dbReference type="EMBL" id="PLW86030.1"/>
    </source>
</evidence>
<evidence type="ECO:0000256" key="3">
    <source>
        <dbReference type="ARBA" id="ARBA00022801"/>
    </source>
</evidence>
<dbReference type="PANTHER" id="PTHR43343:SF3">
    <property type="entry name" value="PROTEASE DO-LIKE 8, CHLOROPLASTIC"/>
    <property type="match status" value="1"/>
</dbReference>
<keyword evidence="6" id="KW-1185">Reference proteome</keyword>
<evidence type="ECO:0000256" key="4">
    <source>
        <dbReference type="SAM" id="SignalP"/>
    </source>
</evidence>
<dbReference type="GO" id="GO:0006508">
    <property type="term" value="P:proteolysis"/>
    <property type="evidence" value="ECO:0007669"/>
    <property type="project" value="UniProtKB-KW"/>
</dbReference>
<keyword evidence="4" id="KW-0732">Signal</keyword>
<dbReference type="Pfam" id="PF13365">
    <property type="entry name" value="Trypsin_2"/>
    <property type="match status" value="1"/>
</dbReference>
<organism evidence="5 6">
    <name type="scientific">Halioglobus japonicus</name>
    <dbReference type="NCBI Taxonomy" id="930805"/>
    <lineage>
        <taxon>Bacteria</taxon>
        <taxon>Pseudomonadati</taxon>
        <taxon>Pseudomonadota</taxon>
        <taxon>Gammaproteobacteria</taxon>
        <taxon>Cellvibrionales</taxon>
        <taxon>Halieaceae</taxon>
        <taxon>Halioglobus</taxon>
    </lineage>
</organism>
<dbReference type="RefSeq" id="WP_084198686.1">
    <property type="nucleotide sequence ID" value="NZ_BMYL01000002.1"/>
</dbReference>
<sequence>MTRRNLKRIRPWLRATGLALGIATLQACSSSTTVDHTGSSALRNLDSGWCPGSIVNSQGKDARGKTRYQRSLSAGELANLRQRELRNCQQALDRGDTQALATLVDYYDIIGQEAELVNILEQYALTGTDSQRLGQAGTYLYRAYSEGSAAVPRDPTKAFNYLGLAVNNGARALEINYARALTARSLYTDAHKRFSAILASPAGWSSLDRCEAHLGLAYLEFGLAPAMENWNTAYYHWRDGMALAKGKEWASCSADNFTSPHYSYESRRKAFVEARLPRMSAAQKQIVDEARRDAAKGLTFVAALNFRAPHVAASNARPAATFNSAGPTQPAVAGSWRPLQADICRLQSIPYAQPWTTVFENNSQSVWTVDSRGSAGRSTGTAIAVSPRTLVTNCHLLSNPRQIKLRRIGTELSASLVAVDTAGDRCVLQTAQTLPSYVQYARAHDNVRIGEEVAAIGNPRGLETSLSRGIVGQKRARRGLRLIQTDAAISSGSSGGGLFDQTGNLVGITTFSVSEGQSLNFAIAIEEFCR</sequence>
<keyword evidence="2 5" id="KW-0645">Protease</keyword>
<protein>
    <submittedName>
        <fullName evidence="5">Serine protease</fullName>
    </submittedName>
</protein>
<accession>A0AAP8MDZ4</accession>
<dbReference type="InterPro" id="IPR009003">
    <property type="entry name" value="Peptidase_S1_PA"/>
</dbReference>
<dbReference type="AlphaFoldDB" id="A0AAP8MDZ4"/>
<dbReference type="KEGG" id="hja:BST95_07085"/>
<gene>
    <name evidence="5" type="ORF">C0029_06135</name>
</gene>
<comment type="similarity">
    <text evidence="1">Belongs to the peptidase S1C family.</text>
</comment>